<dbReference type="RefSeq" id="WP_375556488.1">
    <property type="nucleotide sequence ID" value="NZ_JBBVGT010000002.1"/>
</dbReference>
<dbReference type="EMBL" id="JBBVGT010000002">
    <property type="protein sequence ID" value="MFB5944930.1"/>
    <property type="molecule type" value="Genomic_DNA"/>
</dbReference>
<comment type="caution">
    <text evidence="3">The sequence shown here is derived from an EMBL/GenBank/DDBJ whole genome shotgun (WGS) entry which is preliminary data.</text>
</comment>
<dbReference type="Proteomes" id="UP001580928">
    <property type="component" value="Unassembled WGS sequence"/>
</dbReference>
<sequence length="188" mass="20675">MKMKTMNMFVFAALMLTSVLVKAQSVDLGVKAGVNYGTLPSGMDELTDEAGKLGFNLGVFARVGDELYFQPEVNFSSYSSEYTYASEKFEPKFRNLNVPLMVGYKIVNEEALKFRVSLGPDLNYALKDPIAPADTEYKKFNAGGVLNAGVDLGMFTIDARYSRGLTKANEGLDQKSGIFNLSLGFIIR</sequence>
<feature type="chain" id="PRO_5046436988" evidence="1">
    <location>
        <begin position="24"/>
        <end position="188"/>
    </location>
</feature>
<name>A0ABV5CE68_9SPHI</name>
<gene>
    <name evidence="3" type="ORF">WKR92_03710</name>
</gene>
<keyword evidence="4" id="KW-1185">Reference proteome</keyword>
<organism evidence="3 4">
    <name type="scientific">Albibacterium profundi</name>
    <dbReference type="NCBI Taxonomy" id="3134906"/>
    <lineage>
        <taxon>Bacteria</taxon>
        <taxon>Pseudomonadati</taxon>
        <taxon>Bacteroidota</taxon>
        <taxon>Sphingobacteriia</taxon>
        <taxon>Sphingobacteriales</taxon>
        <taxon>Sphingobacteriaceae</taxon>
        <taxon>Albibacterium</taxon>
    </lineage>
</organism>
<protein>
    <submittedName>
        <fullName evidence="3">Porin family protein</fullName>
    </submittedName>
</protein>
<feature type="signal peptide" evidence="1">
    <location>
        <begin position="1"/>
        <end position="23"/>
    </location>
</feature>
<evidence type="ECO:0000256" key="1">
    <source>
        <dbReference type="SAM" id="SignalP"/>
    </source>
</evidence>
<dbReference type="InterPro" id="IPR025665">
    <property type="entry name" value="Beta-barrel_OMP_2"/>
</dbReference>
<accession>A0ABV5CE68</accession>
<reference evidence="3 4" key="1">
    <citation type="submission" date="2024-04" db="EMBL/GenBank/DDBJ databases">
        <title>Albibacterium profundi sp. nov., isolated from sediment of the Challenger Deep of Mariana Trench.</title>
        <authorList>
            <person name="Wang Y."/>
        </authorList>
    </citation>
    <scope>NUCLEOTIDE SEQUENCE [LARGE SCALE GENOMIC DNA]</scope>
    <source>
        <strain evidence="3 4">RHL897</strain>
    </source>
</reference>
<evidence type="ECO:0000313" key="4">
    <source>
        <dbReference type="Proteomes" id="UP001580928"/>
    </source>
</evidence>
<dbReference type="Pfam" id="PF13568">
    <property type="entry name" value="OMP_b-brl_2"/>
    <property type="match status" value="1"/>
</dbReference>
<evidence type="ECO:0000259" key="2">
    <source>
        <dbReference type="Pfam" id="PF13568"/>
    </source>
</evidence>
<evidence type="ECO:0000313" key="3">
    <source>
        <dbReference type="EMBL" id="MFB5944930.1"/>
    </source>
</evidence>
<feature type="domain" description="Outer membrane protein beta-barrel" evidence="2">
    <location>
        <begin position="23"/>
        <end position="167"/>
    </location>
</feature>
<proteinExistence type="predicted"/>
<keyword evidence="1" id="KW-0732">Signal</keyword>